<organism evidence="2 3">
    <name type="scientific">Parelaphostrongylus tenuis</name>
    <name type="common">Meningeal worm</name>
    <dbReference type="NCBI Taxonomy" id="148309"/>
    <lineage>
        <taxon>Eukaryota</taxon>
        <taxon>Metazoa</taxon>
        <taxon>Ecdysozoa</taxon>
        <taxon>Nematoda</taxon>
        <taxon>Chromadorea</taxon>
        <taxon>Rhabditida</taxon>
        <taxon>Rhabditina</taxon>
        <taxon>Rhabditomorpha</taxon>
        <taxon>Strongyloidea</taxon>
        <taxon>Metastrongylidae</taxon>
        <taxon>Parelaphostrongylus</taxon>
    </lineage>
</organism>
<gene>
    <name evidence="2" type="ORF">KIN20_013482</name>
</gene>
<proteinExistence type="predicted"/>
<keyword evidence="1" id="KW-0472">Membrane</keyword>
<sequence length="62" mass="7001">MFNSRRVVSEDENDVNVKYHKDVVGVSMTKVELTFAIGLYVSAMGSLLLLFEMIKPSIMSLF</sequence>
<evidence type="ECO:0000256" key="1">
    <source>
        <dbReference type="SAM" id="Phobius"/>
    </source>
</evidence>
<dbReference type="Proteomes" id="UP001196413">
    <property type="component" value="Unassembled WGS sequence"/>
</dbReference>
<dbReference type="AlphaFoldDB" id="A0AAD5MC70"/>
<name>A0AAD5MC70_PARTN</name>
<accession>A0AAD5MC70</accession>
<keyword evidence="1" id="KW-0812">Transmembrane</keyword>
<evidence type="ECO:0000313" key="2">
    <source>
        <dbReference type="EMBL" id="KAJ1355907.1"/>
    </source>
</evidence>
<protein>
    <submittedName>
        <fullName evidence="2">Uncharacterized protein</fullName>
    </submittedName>
</protein>
<keyword evidence="3" id="KW-1185">Reference proteome</keyword>
<reference evidence="2" key="1">
    <citation type="submission" date="2021-06" db="EMBL/GenBank/DDBJ databases">
        <title>Parelaphostrongylus tenuis whole genome reference sequence.</title>
        <authorList>
            <person name="Garwood T.J."/>
            <person name="Larsen P.A."/>
            <person name="Fountain-Jones N.M."/>
            <person name="Garbe J.R."/>
            <person name="Macchietto M.G."/>
            <person name="Kania S.A."/>
            <person name="Gerhold R.W."/>
            <person name="Richards J.E."/>
            <person name="Wolf T.M."/>
        </authorList>
    </citation>
    <scope>NUCLEOTIDE SEQUENCE</scope>
    <source>
        <strain evidence="2">MNPRO001-30</strain>
        <tissue evidence="2">Meninges</tissue>
    </source>
</reference>
<evidence type="ECO:0000313" key="3">
    <source>
        <dbReference type="Proteomes" id="UP001196413"/>
    </source>
</evidence>
<feature type="transmembrane region" description="Helical" evidence="1">
    <location>
        <begin position="33"/>
        <end position="51"/>
    </location>
</feature>
<comment type="caution">
    <text evidence="2">The sequence shown here is derived from an EMBL/GenBank/DDBJ whole genome shotgun (WGS) entry which is preliminary data.</text>
</comment>
<dbReference type="EMBL" id="JAHQIW010002643">
    <property type="protein sequence ID" value="KAJ1355907.1"/>
    <property type="molecule type" value="Genomic_DNA"/>
</dbReference>
<keyword evidence="1" id="KW-1133">Transmembrane helix</keyword>